<evidence type="ECO:0000256" key="1">
    <source>
        <dbReference type="SAM" id="Phobius"/>
    </source>
</evidence>
<keyword evidence="1" id="KW-0812">Transmembrane</keyword>
<keyword evidence="1" id="KW-0472">Membrane</keyword>
<proteinExistence type="predicted"/>
<name>A0A1J5Q2Q9_9ZZZZ</name>
<feature type="transmembrane region" description="Helical" evidence="1">
    <location>
        <begin position="30"/>
        <end position="51"/>
    </location>
</feature>
<gene>
    <name evidence="2" type="ORF">GALL_440740</name>
</gene>
<evidence type="ECO:0000313" key="2">
    <source>
        <dbReference type="EMBL" id="OIQ74279.1"/>
    </source>
</evidence>
<dbReference type="EMBL" id="MLJW01002562">
    <property type="protein sequence ID" value="OIQ74279.1"/>
    <property type="molecule type" value="Genomic_DNA"/>
</dbReference>
<sequence length="69" mass="7522">MLLLAIVALNPVGLDVIHAAFFSSESLSRSIWGPLALTGLAIMALIAVLEWRIRGYIIKRRARVTTTSS</sequence>
<organism evidence="2">
    <name type="scientific">mine drainage metagenome</name>
    <dbReference type="NCBI Taxonomy" id="410659"/>
    <lineage>
        <taxon>unclassified sequences</taxon>
        <taxon>metagenomes</taxon>
        <taxon>ecological metagenomes</taxon>
    </lineage>
</organism>
<accession>A0A1J5Q2Q9</accession>
<reference evidence="2" key="1">
    <citation type="submission" date="2016-10" db="EMBL/GenBank/DDBJ databases">
        <title>Sequence of Gallionella enrichment culture.</title>
        <authorList>
            <person name="Poehlein A."/>
            <person name="Muehling M."/>
            <person name="Daniel R."/>
        </authorList>
    </citation>
    <scope>NUCLEOTIDE SEQUENCE</scope>
</reference>
<keyword evidence="1" id="KW-1133">Transmembrane helix</keyword>
<comment type="caution">
    <text evidence="2">The sequence shown here is derived from an EMBL/GenBank/DDBJ whole genome shotgun (WGS) entry which is preliminary data.</text>
</comment>
<protein>
    <submittedName>
        <fullName evidence="2">Uncharacterized protein</fullName>
    </submittedName>
</protein>
<dbReference type="AlphaFoldDB" id="A0A1J5Q2Q9"/>